<reference evidence="1" key="1">
    <citation type="submission" date="2020-05" db="UniProtKB">
        <authorList>
            <consortium name="EnsemblMetazoa"/>
        </authorList>
    </citation>
    <scope>IDENTIFICATION</scope>
    <source>
        <strain evidence="1">BB02</strain>
    </source>
</reference>
<sequence length="138" mass="15607">MDSSFFGTWEVDKDQTTGLEEFGKVMGFSEEKIALYRELVYSFTISKDGDTYKIEIDFKGKAPNAVYELQLGQEVDYKSIDGYTAKLTLTVEDGKSVESYYYGDKDLKWTVTRSVEGNVMTAVTKLADTELTQKLNKA</sequence>
<organism evidence="1 2">
    <name type="scientific">Biomphalaria glabrata</name>
    <name type="common">Bloodfluke planorb</name>
    <name type="synonym">Freshwater snail</name>
    <dbReference type="NCBI Taxonomy" id="6526"/>
    <lineage>
        <taxon>Eukaryota</taxon>
        <taxon>Metazoa</taxon>
        <taxon>Spiralia</taxon>
        <taxon>Lophotrochozoa</taxon>
        <taxon>Mollusca</taxon>
        <taxon>Gastropoda</taxon>
        <taxon>Heterobranchia</taxon>
        <taxon>Euthyneura</taxon>
        <taxon>Panpulmonata</taxon>
        <taxon>Hygrophila</taxon>
        <taxon>Lymnaeoidea</taxon>
        <taxon>Planorbidae</taxon>
        <taxon>Biomphalaria</taxon>
    </lineage>
</organism>
<reference evidence="4" key="2">
    <citation type="submission" date="2025-04" db="UniProtKB">
        <authorList>
            <consortium name="RefSeq"/>
        </authorList>
    </citation>
    <scope>IDENTIFICATION</scope>
</reference>
<dbReference type="VEuPathDB" id="VectorBase:BGLAX_033697"/>
<dbReference type="VEuPathDB" id="VectorBase:BGLB019847"/>
<dbReference type="OrthoDB" id="6074772at2759"/>
<dbReference type="RefSeq" id="XP_055897757.1">
    <property type="nucleotide sequence ID" value="XM_056041782.1"/>
</dbReference>
<gene>
    <name evidence="1" type="primary">106074028</name>
    <name evidence="4" type="synonym">LOC106074028</name>
</gene>
<dbReference type="CDD" id="cd00742">
    <property type="entry name" value="FABP"/>
    <property type="match status" value="1"/>
</dbReference>
<evidence type="ECO:0000313" key="2">
    <source>
        <dbReference type="Proteomes" id="UP000076420"/>
    </source>
</evidence>
<evidence type="ECO:0000313" key="3">
    <source>
        <dbReference type="Proteomes" id="UP001165740"/>
    </source>
</evidence>
<dbReference type="OMA" id="WQTTREV"/>
<dbReference type="InterPro" id="IPR012674">
    <property type="entry name" value="Calycin"/>
</dbReference>
<dbReference type="Gene3D" id="2.40.128.20">
    <property type="match status" value="1"/>
</dbReference>
<proteinExistence type="predicted"/>
<evidence type="ECO:0000313" key="4">
    <source>
        <dbReference type="RefSeq" id="XP_055897757.1"/>
    </source>
</evidence>
<dbReference type="KEGG" id="bgt:106074028"/>
<name>A0A2C9KHY5_BIOGL</name>
<evidence type="ECO:0000313" key="1">
    <source>
        <dbReference type="EnsemblMetazoa" id="BGLB019847-PA"/>
    </source>
</evidence>
<keyword evidence="3" id="KW-1185">Reference proteome</keyword>
<dbReference type="EnsemblMetazoa" id="BGLB019847-RA">
    <property type="protein sequence ID" value="BGLB019847-PA"/>
    <property type="gene ID" value="BGLB019847"/>
</dbReference>
<accession>A0A2C9KHY5</accession>
<protein>
    <submittedName>
        <fullName evidence="4">Uncharacterized protein LOC106074028</fullName>
    </submittedName>
</protein>
<dbReference type="AlphaFoldDB" id="A0A2C9KHY5"/>
<dbReference type="SUPFAM" id="SSF50814">
    <property type="entry name" value="Lipocalins"/>
    <property type="match status" value="1"/>
</dbReference>
<dbReference type="GO" id="GO:0008289">
    <property type="term" value="F:lipid binding"/>
    <property type="evidence" value="ECO:0007669"/>
    <property type="project" value="UniProtKB-KW"/>
</dbReference>
<dbReference type="Proteomes" id="UP000076420">
    <property type="component" value="Unassembled WGS sequence"/>
</dbReference>
<dbReference type="Proteomes" id="UP001165740">
    <property type="component" value="Chromosome 9"/>
</dbReference>